<keyword evidence="4" id="KW-1185">Reference proteome</keyword>
<organism evidence="3 4">
    <name type="scientific">Falsirhodobacter algicola</name>
    <dbReference type="NCBI Taxonomy" id="2692330"/>
    <lineage>
        <taxon>Bacteria</taxon>
        <taxon>Pseudomonadati</taxon>
        <taxon>Pseudomonadota</taxon>
        <taxon>Alphaproteobacteria</taxon>
        <taxon>Rhodobacterales</taxon>
        <taxon>Paracoccaceae</taxon>
        <taxon>Falsirhodobacter</taxon>
    </lineage>
</organism>
<protein>
    <submittedName>
        <fullName evidence="3">DUF2147 domain-containing protein</fullName>
    </submittedName>
</protein>
<evidence type="ECO:0000256" key="1">
    <source>
        <dbReference type="SAM" id="SignalP"/>
    </source>
</evidence>
<feature type="chain" id="PRO_5035247368" evidence="1">
    <location>
        <begin position="28"/>
        <end position="137"/>
    </location>
</feature>
<dbReference type="Proteomes" id="UP000679284">
    <property type="component" value="Chromosome"/>
</dbReference>
<dbReference type="PANTHER" id="PTHR36919:SF2">
    <property type="entry name" value="BLL6627 PROTEIN"/>
    <property type="match status" value="1"/>
</dbReference>
<keyword evidence="1" id="KW-0732">Signal</keyword>
<dbReference type="Gene3D" id="2.40.128.520">
    <property type="match status" value="1"/>
</dbReference>
<dbReference type="EMBL" id="CP047289">
    <property type="protein sequence ID" value="QUS34998.1"/>
    <property type="molecule type" value="Genomic_DNA"/>
</dbReference>
<dbReference type="InterPro" id="IPR019223">
    <property type="entry name" value="DUF2147"/>
</dbReference>
<name>A0A8J8MRR3_9RHOB</name>
<dbReference type="PANTHER" id="PTHR36919">
    <property type="entry name" value="BLR1215 PROTEIN"/>
    <property type="match status" value="1"/>
</dbReference>
<accession>A0A8J8MRR3</accession>
<evidence type="ECO:0000259" key="2">
    <source>
        <dbReference type="Pfam" id="PF09917"/>
    </source>
</evidence>
<dbReference type="KEGG" id="fap:GR316_01135"/>
<dbReference type="RefSeq" id="WP_211784246.1">
    <property type="nucleotide sequence ID" value="NZ_CP047289.1"/>
</dbReference>
<feature type="signal peptide" evidence="1">
    <location>
        <begin position="1"/>
        <end position="27"/>
    </location>
</feature>
<dbReference type="Pfam" id="PF09917">
    <property type="entry name" value="DUF2147"/>
    <property type="match status" value="1"/>
</dbReference>
<evidence type="ECO:0000313" key="3">
    <source>
        <dbReference type="EMBL" id="QUS34998.1"/>
    </source>
</evidence>
<evidence type="ECO:0000313" key="4">
    <source>
        <dbReference type="Proteomes" id="UP000679284"/>
    </source>
</evidence>
<dbReference type="AlphaFoldDB" id="A0A8J8MRR3"/>
<reference evidence="3" key="1">
    <citation type="submission" date="2020-01" db="EMBL/GenBank/DDBJ databases">
        <authorList>
            <person name="Yang Y."/>
            <person name="Kwon Y.M."/>
        </authorList>
    </citation>
    <scope>NUCLEOTIDE SEQUENCE</scope>
    <source>
        <strain evidence="3">PG104</strain>
    </source>
</reference>
<proteinExistence type="predicted"/>
<sequence length="137" mass="14317">MAPAPDYLRAMRHLLALLIVFPVAAFAADPIEGTWRTPADADGRAGLVRIVPCEGGFCGTVVADMTAGGDRVPSDLQGMTILQGVSRQDGIYGGGRVSNPATGRSYVARLILQGDRLDVGGCVMAICRSGGVWSRVD</sequence>
<gene>
    <name evidence="3" type="ORF">GR316_01135</name>
</gene>
<feature type="domain" description="DUF2147" evidence="2">
    <location>
        <begin position="33"/>
        <end position="134"/>
    </location>
</feature>